<feature type="compositionally biased region" description="Basic and acidic residues" evidence="2">
    <location>
        <begin position="768"/>
        <end position="806"/>
    </location>
</feature>
<feature type="compositionally biased region" description="Basic and acidic residues" evidence="2">
    <location>
        <begin position="582"/>
        <end position="604"/>
    </location>
</feature>
<evidence type="ECO:0000259" key="3">
    <source>
        <dbReference type="PROSITE" id="PS51025"/>
    </source>
</evidence>
<reference evidence="4" key="2">
    <citation type="submission" date="2017-06" db="EMBL/GenBank/DDBJ databases">
        <title>WGS assembly of Brachypodium distachyon.</title>
        <authorList>
            <consortium name="The International Brachypodium Initiative"/>
            <person name="Lucas S."/>
            <person name="Harmon-Smith M."/>
            <person name="Lail K."/>
            <person name="Tice H."/>
            <person name="Grimwood J."/>
            <person name="Bruce D."/>
            <person name="Barry K."/>
            <person name="Shu S."/>
            <person name="Lindquist E."/>
            <person name="Wang M."/>
            <person name="Pitluck S."/>
            <person name="Vogel J.P."/>
            <person name="Garvin D.F."/>
            <person name="Mockler T.C."/>
            <person name="Schmutz J."/>
            <person name="Rokhsar D."/>
            <person name="Bevan M.W."/>
        </authorList>
    </citation>
    <scope>NUCLEOTIDE SEQUENCE</scope>
    <source>
        <strain evidence="4">Bd21</strain>
    </source>
</reference>
<feature type="compositionally biased region" description="Low complexity" evidence="2">
    <location>
        <begin position="299"/>
        <end position="310"/>
    </location>
</feature>
<feature type="compositionally biased region" description="Basic and acidic residues" evidence="2">
    <location>
        <begin position="685"/>
        <end position="694"/>
    </location>
</feature>
<keyword evidence="1" id="KW-0507">mRNA processing</keyword>
<gene>
    <name evidence="5" type="primary">LOC100836380</name>
    <name evidence="4" type="ORF">BRADI_1g66870v3</name>
</gene>
<dbReference type="PANTHER" id="PTHR23148:SF0">
    <property type="entry name" value="SERINE_ARGININE REPETITIVE MATRIX PROTEIN 1"/>
    <property type="match status" value="1"/>
</dbReference>
<dbReference type="Gramene" id="KQK22374">
    <property type="protein sequence ID" value="KQK22374"/>
    <property type="gene ID" value="BRADI_1g66870v3"/>
</dbReference>
<dbReference type="EnsemblPlants" id="KQK22374">
    <property type="protein sequence ID" value="KQK22374"/>
    <property type="gene ID" value="BRADI_1g66870v3"/>
</dbReference>
<dbReference type="EMBL" id="CM000880">
    <property type="protein sequence ID" value="KQK22373.1"/>
    <property type="molecule type" value="Genomic_DNA"/>
</dbReference>
<feature type="compositionally biased region" description="Basic residues" evidence="2">
    <location>
        <begin position="311"/>
        <end position="337"/>
    </location>
</feature>
<dbReference type="HOGENOM" id="CLU_019160_0_0_1"/>
<dbReference type="OMA" id="DHRQSPM"/>
<reference evidence="5" key="3">
    <citation type="submission" date="2018-08" db="UniProtKB">
        <authorList>
            <consortium name="EnsemblPlants"/>
        </authorList>
    </citation>
    <scope>IDENTIFICATION</scope>
    <source>
        <strain evidence="5">cv. Bd21</strain>
    </source>
</reference>
<feature type="compositionally biased region" description="Basic residues" evidence="2">
    <location>
        <begin position="219"/>
        <end position="230"/>
    </location>
</feature>
<dbReference type="KEGG" id="bdi:100836380"/>
<keyword evidence="6" id="KW-1185">Reference proteome</keyword>
<dbReference type="Pfam" id="PF01480">
    <property type="entry name" value="PWI"/>
    <property type="match status" value="1"/>
</dbReference>
<dbReference type="Proteomes" id="UP000008810">
    <property type="component" value="Chromosome 1"/>
</dbReference>
<feature type="compositionally biased region" description="Basic residues" evidence="2">
    <location>
        <begin position="200"/>
        <end position="211"/>
    </location>
</feature>
<feature type="compositionally biased region" description="Basic and acidic residues" evidence="2">
    <location>
        <begin position="823"/>
        <end position="844"/>
    </location>
</feature>
<feature type="compositionally biased region" description="Basic residues" evidence="2">
    <location>
        <begin position="349"/>
        <end position="391"/>
    </location>
</feature>
<evidence type="ECO:0000313" key="5">
    <source>
        <dbReference type="EnsemblPlants" id="KQK22373"/>
    </source>
</evidence>
<evidence type="ECO:0000256" key="1">
    <source>
        <dbReference type="ARBA" id="ARBA00022664"/>
    </source>
</evidence>
<feature type="compositionally biased region" description="Polar residues" evidence="2">
    <location>
        <begin position="497"/>
        <end position="507"/>
    </location>
</feature>
<dbReference type="EMBL" id="CM000880">
    <property type="protein sequence ID" value="KQK22374.1"/>
    <property type="molecule type" value="Genomic_DNA"/>
</dbReference>
<dbReference type="GO" id="GO:0048024">
    <property type="term" value="P:regulation of mRNA splicing, via spliceosome"/>
    <property type="evidence" value="ECO:0000318"/>
    <property type="project" value="GO_Central"/>
</dbReference>
<dbReference type="Gramene" id="KQK22373">
    <property type="protein sequence ID" value="KQK22373"/>
    <property type="gene ID" value="BRADI_1g66870v3"/>
</dbReference>
<dbReference type="PANTHER" id="PTHR23148">
    <property type="entry name" value="SERINE/ARGININE REGULATED NUCLEAR MATRIX PROTEIN"/>
    <property type="match status" value="1"/>
</dbReference>
<dbReference type="InterPro" id="IPR052225">
    <property type="entry name" value="Ser/Arg_repetitive_matrix"/>
</dbReference>
<feature type="compositionally biased region" description="Basic and acidic residues" evidence="2">
    <location>
        <begin position="554"/>
        <end position="569"/>
    </location>
</feature>
<dbReference type="AlphaFoldDB" id="I1H719"/>
<proteinExistence type="predicted"/>
<dbReference type="eggNOG" id="KOG2146">
    <property type="taxonomic scope" value="Eukaryota"/>
</dbReference>
<dbReference type="GO" id="GO:0006397">
    <property type="term" value="P:mRNA processing"/>
    <property type="evidence" value="ECO:0007669"/>
    <property type="project" value="UniProtKB-KW"/>
</dbReference>
<dbReference type="GO" id="GO:0005681">
    <property type="term" value="C:spliceosomal complex"/>
    <property type="evidence" value="ECO:0000318"/>
    <property type="project" value="GO_Central"/>
</dbReference>
<evidence type="ECO:0000313" key="6">
    <source>
        <dbReference type="Proteomes" id="UP000008810"/>
    </source>
</evidence>
<feature type="compositionally biased region" description="Basic and acidic residues" evidence="2">
    <location>
        <begin position="458"/>
        <end position="492"/>
    </location>
</feature>
<dbReference type="PROSITE" id="PS51025">
    <property type="entry name" value="PWI"/>
    <property type="match status" value="1"/>
</dbReference>
<feature type="domain" description="PWI" evidence="3">
    <location>
        <begin position="27"/>
        <end position="125"/>
    </location>
</feature>
<evidence type="ECO:0000313" key="4">
    <source>
        <dbReference type="EMBL" id="KQK22373.1"/>
    </source>
</evidence>
<dbReference type="SMART" id="SM00311">
    <property type="entry name" value="PWI"/>
    <property type="match status" value="1"/>
</dbReference>
<dbReference type="InterPro" id="IPR002483">
    <property type="entry name" value="PWI_dom"/>
</dbReference>
<feature type="region of interest" description="Disordered" evidence="2">
    <location>
        <begin position="133"/>
        <end position="844"/>
    </location>
</feature>
<dbReference type="Gene3D" id="1.20.1390.10">
    <property type="entry name" value="PWI domain"/>
    <property type="match status" value="1"/>
</dbReference>
<dbReference type="GeneID" id="100836380"/>
<dbReference type="FunCoup" id="I1H719">
    <property type="interactions" value="1348"/>
</dbReference>
<feature type="compositionally biased region" description="Basic residues" evidence="2">
    <location>
        <begin position="289"/>
        <end position="298"/>
    </location>
</feature>
<dbReference type="InterPro" id="IPR036483">
    <property type="entry name" value="PWI_dom_sf"/>
</dbReference>
<accession>I1H719</accession>
<feature type="compositionally biased region" description="Basic residues" evidence="2">
    <location>
        <begin position="245"/>
        <end position="277"/>
    </location>
</feature>
<feature type="compositionally biased region" description="Basic and acidic residues" evidence="2">
    <location>
        <begin position="730"/>
        <end position="743"/>
    </location>
</feature>
<organism evidence="4">
    <name type="scientific">Brachypodium distachyon</name>
    <name type="common">Purple false brome</name>
    <name type="synonym">Trachynia distachya</name>
    <dbReference type="NCBI Taxonomy" id="15368"/>
    <lineage>
        <taxon>Eukaryota</taxon>
        <taxon>Viridiplantae</taxon>
        <taxon>Streptophyta</taxon>
        <taxon>Embryophyta</taxon>
        <taxon>Tracheophyta</taxon>
        <taxon>Spermatophyta</taxon>
        <taxon>Magnoliopsida</taxon>
        <taxon>Liliopsida</taxon>
        <taxon>Poales</taxon>
        <taxon>Poaceae</taxon>
        <taxon>BOP clade</taxon>
        <taxon>Pooideae</taxon>
        <taxon>Stipodae</taxon>
        <taxon>Brachypodieae</taxon>
        <taxon>Brachypodium</taxon>
    </lineage>
</organism>
<reference evidence="4 5" key="1">
    <citation type="journal article" date="2010" name="Nature">
        <title>Genome sequencing and analysis of the model grass Brachypodium distachyon.</title>
        <authorList>
            <consortium name="International Brachypodium Initiative"/>
        </authorList>
    </citation>
    <scope>NUCLEOTIDE SEQUENCE [LARGE SCALE GENOMIC DNA]</scope>
    <source>
        <strain evidence="4 5">Bd21</strain>
    </source>
</reference>
<dbReference type="EnsemblPlants" id="KQK22373">
    <property type="protein sequence ID" value="KQK22373"/>
    <property type="gene ID" value="BRADI_1g66870v3"/>
</dbReference>
<feature type="compositionally biased region" description="Basic and acidic residues" evidence="2">
    <location>
        <begin position="187"/>
        <end position="198"/>
    </location>
</feature>
<dbReference type="RefSeq" id="XP_010228812.1">
    <property type="nucleotide sequence ID" value="XM_010230510.3"/>
</dbReference>
<dbReference type="SUPFAM" id="SSF101233">
    <property type="entry name" value="PWI domain"/>
    <property type="match status" value="1"/>
</dbReference>
<dbReference type="STRING" id="15368.I1H719"/>
<dbReference type="OrthoDB" id="163257at2759"/>
<name>I1H719_BRADI</name>
<feature type="compositionally biased region" description="Basic residues" evidence="2">
    <location>
        <begin position="695"/>
        <end position="707"/>
    </location>
</feature>
<feature type="compositionally biased region" description="Basic and acidic residues" evidence="2">
    <location>
        <begin position="133"/>
        <end position="164"/>
    </location>
</feature>
<dbReference type="GO" id="GO:0003723">
    <property type="term" value="F:RNA binding"/>
    <property type="evidence" value="ECO:0000318"/>
    <property type="project" value="GO_Central"/>
</dbReference>
<protein>
    <recommendedName>
        <fullName evidence="3">PWI domain-containing protein</fullName>
    </recommendedName>
</protein>
<sequence length="844" mass="96763">MSGGFFRGTSADQDTRFSNKHAKLLKTQKFASELDHQVDMSKVKMDVMKPWIATRVTELLGFEDEVLINFIYGLLDVKEVDGKHIQIQLTGFMEKNTVKFMKELWSLLLSAQQNASGVPQQFLDAKEAEIKQRKAEEDRIAQEIQKKREKDGRGTEVDKRKVMDGDTSNPRFYGDSLGSALNNPIVDAEKEKELDSKYSSRTKSREHRRPRSTSLSPRGRQRSVSPRRRSPSPSRHSLSFERRQRSTRRSTSPRRSVSPRRHSPRHAPLASRRRSPYSRRSPSVPRSPSPRRRFHSRRISPPSGRRGSLSPHRHRSPARALRRSPSPARRRSPARHRFPADRHWSPSAGRRRPRSPSPVRRRPRSPSPGRRRPRSPSPGRRRLRSPARRRSPSPPRSPQLRSPKRQRNSPISIKTLPGNRRASPQRRRSTSPYSRSPNPPPRSLNRDNKKGTNGVPSKDGDMPQRNQERRSYADDGNDREMSDHRSPGSEHHRSTKSLRSPTNNSERVSTDDNPKKTRKHLPSQDITDASGDEEEGSRARENARKANSSRRKLKDFSADPELNKVHDDSLGLGEKSPSRSQQDGKDIHSKHDNQLSDSSEDGRGSGRKKRQFDSPDDSLVKQQSPSRAGMDETNNEHAIGSHGTVAEKNYLVKVDEASQSDGGSPLQKAKKSSNHIDYRSSGSEESEKHRSQSEKRRHKKSHKHKRHHDDSSESDSESDDKESKRRRREEKRLRKEERRLRRDERHRRRADRHASKQKMNYLGTPPSDLEKDREPGSDADARKKGSYTSREESDPKKLEVELRQRALESLSAKKLKHVVTPSPDEKDREPNSDADVRKEVSYTG</sequence>
<evidence type="ECO:0000256" key="2">
    <source>
        <dbReference type="SAM" id="MobiDB-lite"/>
    </source>
</evidence>